<dbReference type="InterPro" id="IPR006686">
    <property type="entry name" value="MscS_channel_CS"/>
</dbReference>
<name>A0A5B1CK76_9BACT</name>
<dbReference type="InterPro" id="IPR052702">
    <property type="entry name" value="MscS-like_channel"/>
</dbReference>
<dbReference type="PROSITE" id="PS01246">
    <property type="entry name" value="UPF0003"/>
    <property type="match status" value="1"/>
</dbReference>
<dbReference type="Proteomes" id="UP000322699">
    <property type="component" value="Unassembled WGS sequence"/>
</dbReference>
<feature type="domain" description="Mechanosensitive ion channel MscS" evidence="10">
    <location>
        <begin position="531"/>
        <end position="598"/>
    </location>
</feature>
<dbReference type="SUPFAM" id="SSF82689">
    <property type="entry name" value="Mechanosensitive channel protein MscS (YggB), C-terminal domain"/>
    <property type="match status" value="1"/>
</dbReference>
<dbReference type="PANTHER" id="PTHR30347">
    <property type="entry name" value="POTASSIUM CHANNEL RELATED"/>
    <property type="match status" value="1"/>
</dbReference>
<keyword evidence="13" id="KW-1185">Reference proteome</keyword>
<dbReference type="GO" id="GO:0005886">
    <property type="term" value="C:plasma membrane"/>
    <property type="evidence" value="ECO:0007669"/>
    <property type="project" value="UniProtKB-SubCell"/>
</dbReference>
<dbReference type="OrthoDB" id="9809206at2"/>
<dbReference type="AlphaFoldDB" id="A0A5B1CK76"/>
<dbReference type="Gene3D" id="2.30.30.60">
    <property type="match status" value="1"/>
</dbReference>
<accession>A0A5B1CK76</accession>
<proteinExistence type="inferred from homology"/>
<comment type="similarity">
    <text evidence="2">Belongs to the MscS (TC 1.A.23) family.</text>
</comment>
<comment type="caution">
    <text evidence="12">The sequence shown here is derived from an EMBL/GenBank/DDBJ whole genome shotgun (WGS) entry which is preliminary data.</text>
</comment>
<dbReference type="InterPro" id="IPR011014">
    <property type="entry name" value="MscS_channel_TM-2"/>
</dbReference>
<dbReference type="Pfam" id="PF21082">
    <property type="entry name" value="MS_channel_3rd"/>
    <property type="match status" value="1"/>
</dbReference>
<protein>
    <submittedName>
        <fullName evidence="12">Mechanosensitive channel MscK</fullName>
    </submittedName>
</protein>
<feature type="region of interest" description="Disordered" evidence="7">
    <location>
        <begin position="718"/>
        <end position="746"/>
    </location>
</feature>
<feature type="transmembrane region" description="Helical" evidence="8">
    <location>
        <begin position="507"/>
        <end position="527"/>
    </location>
</feature>
<dbReference type="InterPro" id="IPR023408">
    <property type="entry name" value="MscS_beta-dom_sf"/>
</dbReference>
<reference evidence="12 13" key="1">
    <citation type="submission" date="2019-08" db="EMBL/GenBank/DDBJ databases">
        <title>Deep-cultivation of Planctomycetes and their phenomic and genomic characterization uncovers novel biology.</title>
        <authorList>
            <person name="Wiegand S."/>
            <person name="Jogler M."/>
            <person name="Boedeker C."/>
            <person name="Pinto D."/>
            <person name="Vollmers J."/>
            <person name="Rivas-Marin E."/>
            <person name="Kohn T."/>
            <person name="Peeters S.H."/>
            <person name="Heuer A."/>
            <person name="Rast P."/>
            <person name="Oberbeckmann S."/>
            <person name="Bunk B."/>
            <person name="Jeske O."/>
            <person name="Meyerdierks A."/>
            <person name="Storesund J.E."/>
            <person name="Kallscheuer N."/>
            <person name="Luecker S."/>
            <person name="Lage O.M."/>
            <person name="Pohl T."/>
            <person name="Merkel B.J."/>
            <person name="Hornburger P."/>
            <person name="Mueller R.-W."/>
            <person name="Bruemmer F."/>
            <person name="Labrenz M."/>
            <person name="Spormann A.M."/>
            <person name="Op Den Camp H."/>
            <person name="Overmann J."/>
            <person name="Amann R."/>
            <person name="Jetten M.S.M."/>
            <person name="Mascher T."/>
            <person name="Medema M.H."/>
            <person name="Devos D.P."/>
            <person name="Kaster A.-K."/>
            <person name="Ovreas L."/>
            <person name="Rohde M."/>
            <person name="Galperin M.Y."/>
            <person name="Jogler C."/>
        </authorList>
    </citation>
    <scope>NUCLEOTIDE SEQUENCE [LARGE SCALE GENOMIC DNA]</scope>
    <source>
        <strain evidence="12 13">LF1</strain>
    </source>
</reference>
<sequence precursor="true">MPAVFFALLFLAFGFCVGSSDVAADSMTDGLVNGNADLIAAQSAVAGFQRNPDQLHLLRLINVTMAHQQSANVVLKDLQTQQTQLQLDLSRLDQGQIDESPPYSILLFDRLTDSITRNEVKRESLEESLLSARGAVERASGDVADRQRSINQISESDSALFANLIRTAESELRLAQETLILRRQELATRQTEYSINRLESRFLKGKRDLISPSVVFNKETIDAKTKQLDSRETEIRQKADSIQSDIQTAERLWMDARQKLGTTASPTAELVAEVDALKTALETLRIAGGVNHQRIVRLPIMRQYWLRRYHLVTGQSTRPDRQAWLVETNEQIEQFDRERRSRELALRETTSALASATTQTQEQDLQSEEIHQWLTRMTDSLSQQSDLHNRAIIGIDSGRRALTRLQFELEGGPSRSLQEWAADGWAAIRRCWNYELTRIEDTSLTVGRVLSSLLFIIFGYFAAGLISGLIARRLPKLGVNPAAAHAIESLSFYALVIAFGMTSLRYANVPLTVFTFLGGAVAIGVGFGSQNILNNFISGLILLVERPIKVGDLILIDDTHGTVTQIGARSTQVRTGDNLDIIVPNSKFLENNVVNLTRLDDRLRTSIKIQVAYGSSLDHVMSLLKQAAIGTPGVHSEPEPFVWFNEFGEESLEFEVNFWLSVRSVTQRRDCETLVRLSIDRIFREHGVSIELPRPDMQLSSSTPIELHMVAAAEDAPNTIPLTQVRDRARSRREVQGGKTKPRAAG</sequence>
<evidence type="ECO:0000256" key="2">
    <source>
        <dbReference type="ARBA" id="ARBA00008017"/>
    </source>
</evidence>
<evidence type="ECO:0000313" key="13">
    <source>
        <dbReference type="Proteomes" id="UP000322699"/>
    </source>
</evidence>
<dbReference type="GO" id="GO:0008381">
    <property type="term" value="F:mechanosensitive monoatomic ion channel activity"/>
    <property type="evidence" value="ECO:0007669"/>
    <property type="project" value="UniProtKB-ARBA"/>
</dbReference>
<dbReference type="InterPro" id="IPR049278">
    <property type="entry name" value="MS_channel_C"/>
</dbReference>
<dbReference type="SUPFAM" id="SSF50182">
    <property type="entry name" value="Sm-like ribonucleoproteins"/>
    <property type="match status" value="1"/>
</dbReference>
<feature type="compositionally biased region" description="Basic and acidic residues" evidence="7">
    <location>
        <begin position="725"/>
        <end position="736"/>
    </location>
</feature>
<keyword evidence="3" id="KW-1003">Cell membrane</keyword>
<evidence type="ECO:0000259" key="10">
    <source>
        <dbReference type="Pfam" id="PF00924"/>
    </source>
</evidence>
<evidence type="ECO:0000313" key="12">
    <source>
        <dbReference type="EMBL" id="KAA1260712.1"/>
    </source>
</evidence>
<dbReference type="RefSeq" id="WP_068262181.1">
    <property type="nucleotide sequence ID" value="NZ_LWSK01000033.1"/>
</dbReference>
<evidence type="ECO:0000256" key="6">
    <source>
        <dbReference type="ARBA" id="ARBA00023136"/>
    </source>
</evidence>
<dbReference type="PANTHER" id="PTHR30347:SF1">
    <property type="entry name" value="MECHANOSENSITIVE CHANNEL MSCK"/>
    <property type="match status" value="1"/>
</dbReference>
<evidence type="ECO:0000256" key="3">
    <source>
        <dbReference type="ARBA" id="ARBA00022475"/>
    </source>
</evidence>
<keyword evidence="4 8" id="KW-0812">Transmembrane</keyword>
<dbReference type="SUPFAM" id="SSF82861">
    <property type="entry name" value="Mechanosensitive channel protein MscS (YggB), transmembrane region"/>
    <property type="match status" value="1"/>
</dbReference>
<evidence type="ECO:0000256" key="9">
    <source>
        <dbReference type="SAM" id="SignalP"/>
    </source>
</evidence>
<keyword evidence="6 8" id="KW-0472">Membrane</keyword>
<feature type="transmembrane region" description="Helical" evidence="8">
    <location>
        <begin position="449"/>
        <end position="470"/>
    </location>
</feature>
<dbReference type="Gene3D" id="3.30.70.100">
    <property type="match status" value="1"/>
</dbReference>
<comment type="subcellular location">
    <subcellularLocation>
        <location evidence="1">Cell membrane</location>
        <topology evidence="1">Multi-pass membrane protein</topology>
    </subcellularLocation>
</comment>
<dbReference type="Pfam" id="PF00924">
    <property type="entry name" value="MS_channel_2nd"/>
    <property type="match status" value="1"/>
</dbReference>
<dbReference type="EMBL" id="VRLW01000001">
    <property type="protein sequence ID" value="KAA1260712.1"/>
    <property type="molecule type" value="Genomic_DNA"/>
</dbReference>
<evidence type="ECO:0000256" key="1">
    <source>
        <dbReference type="ARBA" id="ARBA00004651"/>
    </source>
</evidence>
<feature type="signal peptide" evidence="9">
    <location>
        <begin position="1"/>
        <end position="23"/>
    </location>
</feature>
<feature type="chain" id="PRO_5023121347" evidence="9">
    <location>
        <begin position="24"/>
        <end position="746"/>
    </location>
</feature>
<organism evidence="12 13">
    <name type="scientific">Rubripirellula obstinata</name>
    <dbReference type="NCBI Taxonomy" id="406547"/>
    <lineage>
        <taxon>Bacteria</taxon>
        <taxon>Pseudomonadati</taxon>
        <taxon>Planctomycetota</taxon>
        <taxon>Planctomycetia</taxon>
        <taxon>Pirellulales</taxon>
        <taxon>Pirellulaceae</taxon>
        <taxon>Rubripirellula</taxon>
    </lineage>
</organism>
<keyword evidence="9" id="KW-0732">Signal</keyword>
<evidence type="ECO:0000259" key="11">
    <source>
        <dbReference type="Pfam" id="PF21082"/>
    </source>
</evidence>
<feature type="domain" description="Mechanosensitive ion channel MscS C-terminal" evidence="11">
    <location>
        <begin position="607"/>
        <end position="690"/>
    </location>
</feature>
<keyword evidence="5 8" id="KW-1133">Transmembrane helix</keyword>
<dbReference type="InterPro" id="IPR010920">
    <property type="entry name" value="LSM_dom_sf"/>
</dbReference>
<evidence type="ECO:0000256" key="4">
    <source>
        <dbReference type="ARBA" id="ARBA00022692"/>
    </source>
</evidence>
<gene>
    <name evidence="12" type="primary">mscK</name>
    <name evidence="12" type="ORF">LF1_32530</name>
</gene>
<dbReference type="Gene3D" id="1.10.287.1260">
    <property type="match status" value="1"/>
</dbReference>
<evidence type="ECO:0000256" key="7">
    <source>
        <dbReference type="SAM" id="MobiDB-lite"/>
    </source>
</evidence>
<dbReference type="InterPro" id="IPR006685">
    <property type="entry name" value="MscS_channel_2nd"/>
</dbReference>
<evidence type="ECO:0000256" key="5">
    <source>
        <dbReference type="ARBA" id="ARBA00022989"/>
    </source>
</evidence>
<dbReference type="InterPro" id="IPR011066">
    <property type="entry name" value="MscS_channel_C_sf"/>
</dbReference>
<evidence type="ECO:0000256" key="8">
    <source>
        <dbReference type="SAM" id="Phobius"/>
    </source>
</evidence>